<dbReference type="InterPro" id="IPR002698">
    <property type="entry name" value="FTHF_cligase"/>
</dbReference>
<dbReference type="PATRIC" id="fig|1249627.3.peg.935"/>
<keyword evidence="3 4" id="KW-0067">ATP-binding</keyword>
<dbReference type="GO" id="GO:0046872">
    <property type="term" value="F:metal ion binding"/>
    <property type="evidence" value="ECO:0007669"/>
    <property type="project" value="UniProtKB-KW"/>
</dbReference>
<dbReference type="PANTHER" id="PTHR23407">
    <property type="entry name" value="ATPASE INHIBITOR/5-FORMYLTETRAHYDROFOLATE CYCLO-LIGASE"/>
    <property type="match status" value="1"/>
</dbReference>
<dbReference type="AlphaFoldDB" id="W9VAE6"/>
<keyword evidence="5" id="KW-0479">Metal-binding</keyword>
<accession>W9VAE6</accession>
<keyword evidence="5" id="KW-0460">Magnesium</keyword>
<evidence type="ECO:0000256" key="5">
    <source>
        <dbReference type="RuleBase" id="RU361279"/>
    </source>
</evidence>
<gene>
    <name evidence="7" type="ORF">D779_0338</name>
</gene>
<dbReference type="PANTHER" id="PTHR23407:SF1">
    <property type="entry name" value="5-FORMYLTETRAHYDROFOLATE CYCLO-LIGASE"/>
    <property type="match status" value="1"/>
</dbReference>
<dbReference type="EMBL" id="AONC01000012">
    <property type="protein sequence ID" value="EXJ16404.1"/>
    <property type="molecule type" value="Genomic_DNA"/>
</dbReference>
<organism evidence="7 8">
    <name type="scientific">Imhoffiella purpurea</name>
    <dbReference type="NCBI Taxonomy" id="1249627"/>
    <lineage>
        <taxon>Bacteria</taxon>
        <taxon>Pseudomonadati</taxon>
        <taxon>Pseudomonadota</taxon>
        <taxon>Gammaproteobacteria</taxon>
        <taxon>Chromatiales</taxon>
        <taxon>Chromatiaceae</taxon>
        <taxon>Imhoffiella</taxon>
    </lineage>
</organism>
<evidence type="ECO:0000256" key="6">
    <source>
        <dbReference type="SAM" id="MobiDB-lite"/>
    </source>
</evidence>
<comment type="cofactor">
    <cofactor evidence="5">
        <name>Mg(2+)</name>
        <dbReference type="ChEBI" id="CHEBI:18420"/>
    </cofactor>
</comment>
<dbReference type="SUPFAM" id="SSF100950">
    <property type="entry name" value="NagB/RpiA/CoA transferase-like"/>
    <property type="match status" value="1"/>
</dbReference>
<dbReference type="NCBIfam" id="TIGR02727">
    <property type="entry name" value="MTHFS_bact"/>
    <property type="match status" value="1"/>
</dbReference>
<sequence length="212" mass="24153">MQSSSPPRREIRRARRALPPQSQRLHAEAVAKRLGRRFEFLHARRIAFYWPADGELDPRPLMARALALGKECHLPVLSTSPVRASQPPLRFARYRPQARLRPNRYGIPEPVAAGSQLLTARHLDLLILPLVAFDATCNRIGMGGGYYDRSLAFLRFRNRWRRPRLIGVAHECQRLEQIEPAPWDVRLDAVATESRLYGTREPRGIGPTGSLL</sequence>
<evidence type="ECO:0000256" key="4">
    <source>
        <dbReference type="PIRSR" id="PIRSR006806-1"/>
    </source>
</evidence>
<dbReference type="OrthoDB" id="9801938at2"/>
<evidence type="ECO:0000256" key="1">
    <source>
        <dbReference type="ARBA" id="ARBA00010638"/>
    </source>
</evidence>
<reference evidence="7 8" key="1">
    <citation type="submission" date="2012-11" db="EMBL/GenBank/DDBJ databases">
        <title>Genome assembly of Thiorhodococcus sp. AK35.</title>
        <authorList>
            <person name="Nupur N."/>
            <person name="Khatri I."/>
            <person name="Subramanian S."/>
            <person name="Pinnaka A."/>
        </authorList>
    </citation>
    <scope>NUCLEOTIDE SEQUENCE [LARGE SCALE GENOMIC DNA]</scope>
    <source>
        <strain evidence="7 8">AK35</strain>
    </source>
</reference>
<dbReference type="InterPro" id="IPR037171">
    <property type="entry name" value="NagB/RpiA_transferase-like"/>
</dbReference>
<dbReference type="PIRSF" id="PIRSF006806">
    <property type="entry name" value="FTHF_cligase"/>
    <property type="match status" value="1"/>
</dbReference>
<protein>
    <recommendedName>
        <fullName evidence="5">5-formyltetrahydrofolate cyclo-ligase</fullName>
        <ecNumber evidence="5">6.3.3.2</ecNumber>
    </recommendedName>
</protein>
<comment type="caution">
    <text evidence="7">The sequence shown here is derived from an EMBL/GenBank/DDBJ whole genome shotgun (WGS) entry which is preliminary data.</text>
</comment>
<dbReference type="eggNOG" id="COG0212">
    <property type="taxonomic scope" value="Bacteria"/>
</dbReference>
<keyword evidence="7" id="KW-0436">Ligase</keyword>
<proteinExistence type="inferred from homology"/>
<name>W9VAE6_9GAMM</name>
<feature type="binding site" evidence="4">
    <location>
        <position position="55"/>
    </location>
    <ligand>
        <name>substrate</name>
    </ligand>
</feature>
<dbReference type="GO" id="GO:0009396">
    <property type="term" value="P:folic acid-containing compound biosynthetic process"/>
    <property type="evidence" value="ECO:0007669"/>
    <property type="project" value="TreeGrafter"/>
</dbReference>
<comment type="similarity">
    <text evidence="1 5">Belongs to the 5-formyltetrahydrofolate cyclo-ligase family.</text>
</comment>
<feature type="region of interest" description="Disordered" evidence="6">
    <location>
        <begin position="1"/>
        <end position="24"/>
    </location>
</feature>
<dbReference type="EC" id="6.3.3.2" evidence="5"/>
<dbReference type="GO" id="GO:0005524">
    <property type="term" value="F:ATP binding"/>
    <property type="evidence" value="ECO:0007669"/>
    <property type="project" value="UniProtKB-KW"/>
</dbReference>
<dbReference type="Gene3D" id="3.40.50.10420">
    <property type="entry name" value="NagB/RpiA/CoA transferase-like"/>
    <property type="match status" value="1"/>
</dbReference>
<dbReference type="GO" id="GO:0035999">
    <property type="term" value="P:tetrahydrofolate interconversion"/>
    <property type="evidence" value="ECO:0007669"/>
    <property type="project" value="TreeGrafter"/>
</dbReference>
<keyword evidence="8" id="KW-1185">Reference proteome</keyword>
<feature type="binding site" evidence="4">
    <location>
        <begin position="139"/>
        <end position="147"/>
    </location>
    <ligand>
        <name>ATP</name>
        <dbReference type="ChEBI" id="CHEBI:30616"/>
    </ligand>
</feature>
<dbReference type="GO" id="GO:0030272">
    <property type="term" value="F:5-formyltetrahydrofolate cyclo-ligase activity"/>
    <property type="evidence" value="ECO:0007669"/>
    <property type="project" value="UniProtKB-EC"/>
</dbReference>
<dbReference type="Pfam" id="PF01812">
    <property type="entry name" value="5-FTHF_cyc-lig"/>
    <property type="match status" value="1"/>
</dbReference>
<dbReference type="InterPro" id="IPR024185">
    <property type="entry name" value="FTHF_cligase-like_sf"/>
</dbReference>
<evidence type="ECO:0000313" key="7">
    <source>
        <dbReference type="EMBL" id="EXJ16404.1"/>
    </source>
</evidence>
<dbReference type="Proteomes" id="UP000019460">
    <property type="component" value="Unassembled WGS sequence"/>
</dbReference>
<dbReference type="RefSeq" id="WP_052347826.1">
    <property type="nucleotide sequence ID" value="NZ_AONC01000012.1"/>
</dbReference>
<evidence type="ECO:0000256" key="3">
    <source>
        <dbReference type="ARBA" id="ARBA00022840"/>
    </source>
</evidence>
<evidence type="ECO:0000313" key="8">
    <source>
        <dbReference type="Proteomes" id="UP000019460"/>
    </source>
</evidence>
<evidence type="ECO:0000256" key="2">
    <source>
        <dbReference type="ARBA" id="ARBA00022741"/>
    </source>
</evidence>
<keyword evidence="2 4" id="KW-0547">Nucleotide-binding</keyword>
<dbReference type="STRING" id="1249627.D779_0338"/>
<comment type="catalytic activity">
    <reaction evidence="5">
        <text>(6S)-5-formyl-5,6,7,8-tetrahydrofolate + ATP = (6R)-5,10-methenyltetrahydrofolate + ADP + phosphate</text>
        <dbReference type="Rhea" id="RHEA:10488"/>
        <dbReference type="ChEBI" id="CHEBI:30616"/>
        <dbReference type="ChEBI" id="CHEBI:43474"/>
        <dbReference type="ChEBI" id="CHEBI:57455"/>
        <dbReference type="ChEBI" id="CHEBI:57457"/>
        <dbReference type="ChEBI" id="CHEBI:456216"/>
        <dbReference type="EC" id="6.3.3.2"/>
    </reaction>
</comment>